<dbReference type="RefSeq" id="WP_343186121.1">
    <property type="nucleotide sequence ID" value="NZ_JBCITM010000009.1"/>
</dbReference>
<keyword evidence="4" id="KW-1185">Reference proteome</keyword>
<protein>
    <submittedName>
        <fullName evidence="3">CDP-glucose 4,6-dehydratase</fullName>
        <ecNumber evidence="3">4.2.1.45</ecNumber>
    </submittedName>
</protein>
<dbReference type="SUPFAM" id="SSF51735">
    <property type="entry name" value="NAD(P)-binding Rossmann-fold domains"/>
    <property type="match status" value="1"/>
</dbReference>
<dbReference type="InterPro" id="IPR013445">
    <property type="entry name" value="CDP_4_6_deHydtase"/>
</dbReference>
<organism evidence="3 4">
    <name type="scientific">Anoxynatronum sibiricum</name>
    <dbReference type="NCBI Taxonomy" id="210623"/>
    <lineage>
        <taxon>Bacteria</taxon>
        <taxon>Bacillati</taxon>
        <taxon>Bacillota</taxon>
        <taxon>Clostridia</taxon>
        <taxon>Eubacteriales</taxon>
        <taxon>Clostridiaceae</taxon>
        <taxon>Anoxynatronum</taxon>
    </lineage>
</organism>
<reference evidence="3 4" key="1">
    <citation type="submission" date="2024-04" db="EMBL/GenBank/DDBJ databases">
        <title>Genome sequencing and metabolic network reconstruction of aminoacids and betaine degradation by Anoxynatronum sibiricum.</title>
        <authorList>
            <person name="Detkova E.N."/>
            <person name="Boltjanskaja Y.V."/>
            <person name="Mardanov A.V."/>
            <person name="Kevbrin V."/>
        </authorList>
    </citation>
    <scope>NUCLEOTIDE SEQUENCE [LARGE SCALE GENOMIC DNA]</scope>
    <source>
        <strain evidence="3 4">Z-7981</strain>
    </source>
</reference>
<proteinExistence type="inferred from homology"/>
<dbReference type="Gene3D" id="3.40.50.720">
    <property type="entry name" value="NAD(P)-binding Rossmann-like Domain"/>
    <property type="match status" value="1"/>
</dbReference>
<name>A0ABU9VWL5_9CLOT</name>
<dbReference type="InterPro" id="IPR036291">
    <property type="entry name" value="NAD(P)-bd_dom_sf"/>
</dbReference>
<dbReference type="PANTHER" id="PTHR43000">
    <property type="entry name" value="DTDP-D-GLUCOSE 4,6-DEHYDRATASE-RELATED"/>
    <property type="match status" value="1"/>
</dbReference>
<evidence type="ECO:0000313" key="3">
    <source>
        <dbReference type="EMBL" id="MEN1760796.1"/>
    </source>
</evidence>
<dbReference type="EMBL" id="JBCITM010000009">
    <property type="protein sequence ID" value="MEN1760796.1"/>
    <property type="molecule type" value="Genomic_DNA"/>
</dbReference>
<evidence type="ECO:0000259" key="2">
    <source>
        <dbReference type="Pfam" id="PF01370"/>
    </source>
</evidence>
<keyword evidence="3" id="KW-0456">Lyase</keyword>
<comment type="caution">
    <text evidence="3">The sequence shown here is derived from an EMBL/GenBank/DDBJ whole genome shotgun (WGS) entry which is preliminary data.</text>
</comment>
<dbReference type="Gene3D" id="3.90.25.10">
    <property type="entry name" value="UDP-galactose 4-epimerase, domain 1"/>
    <property type="match status" value="1"/>
</dbReference>
<dbReference type="Proteomes" id="UP001407405">
    <property type="component" value="Unassembled WGS sequence"/>
</dbReference>
<evidence type="ECO:0000256" key="1">
    <source>
        <dbReference type="ARBA" id="ARBA00007637"/>
    </source>
</evidence>
<evidence type="ECO:0000313" key="4">
    <source>
        <dbReference type="Proteomes" id="UP001407405"/>
    </source>
</evidence>
<dbReference type="InterPro" id="IPR001509">
    <property type="entry name" value="Epimerase_deHydtase"/>
</dbReference>
<dbReference type="EC" id="4.2.1.45" evidence="3"/>
<accession>A0ABU9VWL5</accession>
<dbReference type="Pfam" id="PF01370">
    <property type="entry name" value="Epimerase"/>
    <property type="match status" value="1"/>
</dbReference>
<feature type="domain" description="NAD-dependent epimerase/dehydratase" evidence="2">
    <location>
        <begin position="14"/>
        <end position="248"/>
    </location>
</feature>
<dbReference type="GO" id="GO:0047733">
    <property type="term" value="F:CDP-glucose 4,6-dehydratase activity"/>
    <property type="evidence" value="ECO:0007669"/>
    <property type="project" value="UniProtKB-EC"/>
</dbReference>
<gene>
    <name evidence="3" type="primary">rfbG</name>
    <name evidence="3" type="ORF">AAIG11_09940</name>
</gene>
<sequence length="261" mass="28901">MIQQYGGIYRNTKVLVTGHTGFKGTWLTRWLVHLGADVIGLALDPATEPNHWGLLRTNVREYRCDIRDLRSTVEVITIEKPQIVFHLAAQPLVRASYVDPTGTWSTNLMGTINLLEACRQAECVRALVVATTDKVYQEQSRPNGYLEIDPLGGHDPYSASKAACEMAVDSYQKSFFASSCMPLTATARAGNVIGGGDWSEDRLIPDIARSITTKETLEIRSPEATRPWQHVLDCLSGYLLLGAHLFEGKSEFARHGTLVLI</sequence>
<dbReference type="NCBIfam" id="TIGR02622">
    <property type="entry name" value="CDP_4_6_dhtase"/>
    <property type="match status" value="1"/>
</dbReference>
<comment type="similarity">
    <text evidence="1">Belongs to the NAD(P)-dependent epimerase/dehydratase family.</text>
</comment>